<keyword evidence="6" id="KW-1185">Reference proteome</keyword>
<dbReference type="PANTHER" id="PTHR46796:SF7">
    <property type="entry name" value="ARAC FAMILY TRANSCRIPTIONAL REGULATOR"/>
    <property type="match status" value="1"/>
</dbReference>
<feature type="domain" description="HTH araC/xylS-type" evidence="4">
    <location>
        <begin position="191"/>
        <end position="289"/>
    </location>
</feature>
<dbReference type="InterPro" id="IPR009057">
    <property type="entry name" value="Homeodomain-like_sf"/>
</dbReference>
<dbReference type="PANTHER" id="PTHR46796">
    <property type="entry name" value="HTH-TYPE TRANSCRIPTIONAL ACTIVATOR RHAS-RELATED"/>
    <property type="match status" value="1"/>
</dbReference>
<comment type="caution">
    <text evidence="5">The sequence shown here is derived from an EMBL/GenBank/DDBJ whole genome shotgun (WGS) entry which is preliminary data.</text>
</comment>
<dbReference type="InterPro" id="IPR050204">
    <property type="entry name" value="AraC_XylS_family_regulators"/>
</dbReference>
<proteinExistence type="predicted"/>
<dbReference type="PRINTS" id="PR00032">
    <property type="entry name" value="HTHARAC"/>
</dbReference>
<dbReference type="EMBL" id="BLJE01000004">
    <property type="protein sequence ID" value="GFE66187.1"/>
    <property type="molecule type" value="Genomic_DNA"/>
</dbReference>
<dbReference type="PROSITE" id="PS01124">
    <property type="entry name" value="HTH_ARAC_FAMILY_2"/>
    <property type="match status" value="1"/>
</dbReference>
<dbReference type="SMART" id="SM00342">
    <property type="entry name" value="HTH_ARAC"/>
    <property type="match status" value="1"/>
</dbReference>
<dbReference type="InterPro" id="IPR018060">
    <property type="entry name" value="HTH_AraC"/>
</dbReference>
<evidence type="ECO:0000313" key="6">
    <source>
        <dbReference type="Proteomes" id="UP000436822"/>
    </source>
</evidence>
<evidence type="ECO:0000256" key="1">
    <source>
        <dbReference type="ARBA" id="ARBA00023015"/>
    </source>
</evidence>
<evidence type="ECO:0000313" key="5">
    <source>
        <dbReference type="EMBL" id="GFE66187.1"/>
    </source>
</evidence>
<evidence type="ECO:0000256" key="3">
    <source>
        <dbReference type="ARBA" id="ARBA00023163"/>
    </source>
</evidence>
<dbReference type="GO" id="GO:0003700">
    <property type="term" value="F:DNA-binding transcription factor activity"/>
    <property type="evidence" value="ECO:0007669"/>
    <property type="project" value="InterPro"/>
</dbReference>
<protein>
    <recommendedName>
        <fullName evidence="4">HTH araC/xylS-type domain-containing protein</fullName>
    </recommendedName>
</protein>
<dbReference type="Gene3D" id="1.10.10.60">
    <property type="entry name" value="Homeodomain-like"/>
    <property type="match status" value="2"/>
</dbReference>
<evidence type="ECO:0000256" key="2">
    <source>
        <dbReference type="ARBA" id="ARBA00023125"/>
    </source>
</evidence>
<accession>A0A6N6JJS2</accession>
<keyword evidence="1" id="KW-0805">Transcription regulation</keyword>
<dbReference type="GO" id="GO:0043565">
    <property type="term" value="F:sequence-specific DNA binding"/>
    <property type="evidence" value="ECO:0007669"/>
    <property type="project" value="InterPro"/>
</dbReference>
<dbReference type="Proteomes" id="UP000436822">
    <property type="component" value="Unassembled WGS sequence"/>
</dbReference>
<evidence type="ECO:0000259" key="4">
    <source>
        <dbReference type="PROSITE" id="PS01124"/>
    </source>
</evidence>
<dbReference type="SUPFAM" id="SSF46689">
    <property type="entry name" value="Homeodomain-like"/>
    <property type="match status" value="2"/>
</dbReference>
<keyword evidence="2" id="KW-0238">DNA-binding</keyword>
<dbReference type="PROSITE" id="PS00041">
    <property type="entry name" value="HTH_ARAC_FAMILY_1"/>
    <property type="match status" value="1"/>
</dbReference>
<keyword evidence="3" id="KW-0804">Transcription</keyword>
<name>A0A6N6JJS2_9RHOB</name>
<gene>
    <name evidence="5" type="ORF">KIN_32610</name>
</gene>
<dbReference type="OrthoDB" id="9805730at2"/>
<dbReference type="RefSeq" id="WP_159809022.1">
    <property type="nucleotide sequence ID" value="NZ_BLJE01000004.1"/>
</dbReference>
<organism evidence="5 6">
    <name type="scientific">Litoreibacter roseus</name>
    <dbReference type="NCBI Taxonomy" id="2601869"/>
    <lineage>
        <taxon>Bacteria</taxon>
        <taxon>Pseudomonadati</taxon>
        <taxon>Pseudomonadota</taxon>
        <taxon>Alphaproteobacteria</taxon>
        <taxon>Rhodobacterales</taxon>
        <taxon>Roseobacteraceae</taxon>
        <taxon>Litoreibacter</taxon>
    </lineage>
</organism>
<dbReference type="Pfam" id="PF12833">
    <property type="entry name" value="HTH_18"/>
    <property type="match status" value="1"/>
</dbReference>
<dbReference type="InterPro" id="IPR020449">
    <property type="entry name" value="Tscrpt_reg_AraC-type_HTH"/>
</dbReference>
<sequence length="296" mass="32380">MSLLDIRMSRIDAGYVHIEKGHHYDVPVQQFSSLYIPQTCHIEVSVEGGAFERVERGGLVGLPKGTAHRLRLPGEPQQARGTIAPPFAALRTRNRMAERVFAARHAVSINPIPDLVPTLISATCAEIAADPRLKSTVSVICELADTGTNTHDAVFVRMSEALALVLIERVMERSAPEGASVDGAFHDMRLRNAIRAMHERPAEDWSLNSLAKEVGLSRSAFAETFRNSTGQTPYQYLTRVRIDAATHLLGTPNLSISEIAWQSGYQSDAAFIKAFRRIVGVSPGAYRRAQTQGAPA</sequence>
<dbReference type="AlphaFoldDB" id="A0A6N6JJS2"/>
<reference evidence="5 6" key="1">
    <citation type="submission" date="2019-12" db="EMBL/GenBank/DDBJ databases">
        <title>Litoreibacter badius sp. nov., a novel bacteriochlorophyll a-containing bacterium in the genus Litoreibacter.</title>
        <authorList>
            <person name="Kanamuro M."/>
            <person name="Takabe Y."/>
            <person name="Mori K."/>
            <person name="Takaichi S."/>
            <person name="Hanada S."/>
        </authorList>
    </citation>
    <scope>NUCLEOTIDE SEQUENCE [LARGE SCALE GENOMIC DNA]</scope>
    <source>
        <strain evidence="5 6">K6</strain>
    </source>
</reference>
<dbReference type="InterPro" id="IPR018062">
    <property type="entry name" value="HTH_AraC-typ_CS"/>
</dbReference>